<comment type="subcellular location">
    <subcellularLocation>
        <location evidence="1">Nucleus</location>
    </subcellularLocation>
</comment>
<feature type="region of interest" description="Disordered" evidence="9">
    <location>
        <begin position="292"/>
        <end position="318"/>
    </location>
</feature>
<evidence type="ECO:0000256" key="9">
    <source>
        <dbReference type="SAM" id="MobiDB-lite"/>
    </source>
</evidence>
<dbReference type="SMART" id="SM00355">
    <property type="entry name" value="ZnF_C2H2"/>
    <property type="match status" value="3"/>
</dbReference>
<keyword evidence="6" id="KW-0238">DNA-binding</keyword>
<evidence type="ECO:0000256" key="3">
    <source>
        <dbReference type="ARBA" id="ARBA00022737"/>
    </source>
</evidence>
<evidence type="ECO:0000313" key="11">
    <source>
        <dbReference type="EMBL" id="KAJ9596020.1"/>
    </source>
</evidence>
<dbReference type="PROSITE" id="PS00028">
    <property type="entry name" value="ZINC_FINGER_C2H2_1"/>
    <property type="match status" value="2"/>
</dbReference>
<evidence type="ECO:0000259" key="10">
    <source>
        <dbReference type="PROSITE" id="PS50157"/>
    </source>
</evidence>
<sequence>SILNVHLLSHNNEKTFKYEPFKCSICSKTFNRKDHLNIHLRSHNNYKPFTCSFCSKSFTGKSNLNVHLRLHNNERPFKCSLCSKSFADKSNLNVHLRRCDYKFINMEVTVIINGNRVVPLKEVPLAQWETNTPKLQFPALQENSKKKYPPSSAIHYVFQRTFKTQRLCVRGNCTIGKAEKFNNALLKSTGKSPEVDPARVACSPRTNAEEMKLSNEKPFIVISRMGELNKHLLTHCNETPFKCSICIHSMEKSFKCSPCYPTNKNHTMLDLGSECFLFCNCPGKFRINSSRTRRADSTSGWQSEMRTRRERCLTGETP</sequence>
<feature type="domain" description="C2H2-type" evidence="10">
    <location>
        <begin position="77"/>
        <end position="97"/>
    </location>
</feature>
<accession>A0AAD8EMC6</accession>
<dbReference type="InterPro" id="IPR050589">
    <property type="entry name" value="Ikaros_C2H2-ZF"/>
</dbReference>
<keyword evidence="3" id="KW-0677">Repeat</keyword>
<evidence type="ECO:0000256" key="1">
    <source>
        <dbReference type="ARBA" id="ARBA00004123"/>
    </source>
</evidence>
<dbReference type="GO" id="GO:0000122">
    <property type="term" value="P:negative regulation of transcription by RNA polymerase II"/>
    <property type="evidence" value="ECO:0007669"/>
    <property type="project" value="UniProtKB-ARBA"/>
</dbReference>
<evidence type="ECO:0000256" key="7">
    <source>
        <dbReference type="ARBA" id="ARBA00023242"/>
    </source>
</evidence>
<dbReference type="AlphaFoldDB" id="A0AAD8EMC6"/>
<dbReference type="Pfam" id="PF00096">
    <property type="entry name" value="zf-C2H2"/>
    <property type="match status" value="3"/>
</dbReference>
<dbReference type="GO" id="GO:0008270">
    <property type="term" value="F:zinc ion binding"/>
    <property type="evidence" value="ECO:0007669"/>
    <property type="project" value="UniProtKB-KW"/>
</dbReference>
<dbReference type="FunFam" id="3.30.160.60:FF:001465">
    <property type="entry name" value="Zinc finger protein 560"/>
    <property type="match status" value="1"/>
</dbReference>
<evidence type="ECO:0000256" key="4">
    <source>
        <dbReference type="ARBA" id="ARBA00022771"/>
    </source>
</evidence>
<feature type="domain" description="C2H2-type" evidence="10">
    <location>
        <begin position="49"/>
        <end position="76"/>
    </location>
</feature>
<evidence type="ECO:0000256" key="5">
    <source>
        <dbReference type="ARBA" id="ARBA00022833"/>
    </source>
</evidence>
<keyword evidence="4 8" id="KW-0863">Zinc-finger</keyword>
<dbReference type="PANTHER" id="PTHR24404:SF114">
    <property type="entry name" value="KLUMPFUSS, ISOFORM B-RELATED"/>
    <property type="match status" value="1"/>
</dbReference>
<evidence type="ECO:0000256" key="8">
    <source>
        <dbReference type="PROSITE-ProRule" id="PRU00042"/>
    </source>
</evidence>
<reference evidence="11" key="2">
    <citation type="submission" date="2023-05" db="EMBL/GenBank/DDBJ databases">
        <authorList>
            <person name="Fouks B."/>
        </authorList>
    </citation>
    <scope>NUCLEOTIDE SEQUENCE</scope>
    <source>
        <strain evidence="11">Stay&amp;Tobe</strain>
        <tissue evidence="11">Testes</tissue>
    </source>
</reference>
<keyword evidence="2" id="KW-0479">Metal-binding</keyword>
<keyword evidence="5" id="KW-0862">Zinc</keyword>
<dbReference type="FunFam" id="3.30.160.60:FF:001384">
    <property type="entry name" value="Zinc finger protein"/>
    <property type="match status" value="1"/>
</dbReference>
<dbReference type="InterPro" id="IPR036236">
    <property type="entry name" value="Znf_C2H2_sf"/>
</dbReference>
<dbReference type="PROSITE" id="PS50157">
    <property type="entry name" value="ZINC_FINGER_C2H2_2"/>
    <property type="match status" value="3"/>
</dbReference>
<feature type="non-terminal residue" evidence="11">
    <location>
        <position position="318"/>
    </location>
</feature>
<keyword evidence="12" id="KW-1185">Reference proteome</keyword>
<feature type="compositionally biased region" description="Basic and acidic residues" evidence="9">
    <location>
        <begin position="305"/>
        <end position="318"/>
    </location>
</feature>
<gene>
    <name evidence="11" type="ORF">L9F63_012753</name>
</gene>
<reference evidence="11" key="1">
    <citation type="journal article" date="2023" name="IScience">
        <title>Live-bearing cockroach genome reveals convergent evolutionary mechanisms linked to viviparity in insects and beyond.</title>
        <authorList>
            <person name="Fouks B."/>
            <person name="Harrison M.C."/>
            <person name="Mikhailova A.A."/>
            <person name="Marchal E."/>
            <person name="English S."/>
            <person name="Carruthers M."/>
            <person name="Jennings E.C."/>
            <person name="Chiamaka E.L."/>
            <person name="Frigard R.A."/>
            <person name="Pippel M."/>
            <person name="Attardo G.M."/>
            <person name="Benoit J.B."/>
            <person name="Bornberg-Bauer E."/>
            <person name="Tobe S.S."/>
        </authorList>
    </citation>
    <scope>NUCLEOTIDE SEQUENCE</scope>
    <source>
        <strain evidence="11">Stay&amp;Tobe</strain>
    </source>
</reference>
<dbReference type="GO" id="GO:0005634">
    <property type="term" value="C:nucleus"/>
    <property type="evidence" value="ECO:0007669"/>
    <property type="project" value="UniProtKB-SubCell"/>
</dbReference>
<feature type="domain" description="C2H2-type" evidence="10">
    <location>
        <begin position="21"/>
        <end position="48"/>
    </location>
</feature>
<dbReference type="PANTHER" id="PTHR24404">
    <property type="entry name" value="ZINC FINGER PROTEIN"/>
    <property type="match status" value="1"/>
</dbReference>
<dbReference type="EMBL" id="JASPKZ010002299">
    <property type="protein sequence ID" value="KAJ9596020.1"/>
    <property type="molecule type" value="Genomic_DNA"/>
</dbReference>
<dbReference type="GO" id="GO:0003700">
    <property type="term" value="F:DNA-binding transcription factor activity"/>
    <property type="evidence" value="ECO:0007669"/>
    <property type="project" value="TreeGrafter"/>
</dbReference>
<comment type="caution">
    <text evidence="11">The sequence shown here is derived from an EMBL/GenBank/DDBJ whole genome shotgun (WGS) entry which is preliminary data.</text>
</comment>
<protein>
    <recommendedName>
        <fullName evidence="10">C2H2-type domain-containing protein</fullName>
    </recommendedName>
</protein>
<organism evidence="11 12">
    <name type="scientific">Diploptera punctata</name>
    <name type="common">Pacific beetle cockroach</name>
    <dbReference type="NCBI Taxonomy" id="6984"/>
    <lineage>
        <taxon>Eukaryota</taxon>
        <taxon>Metazoa</taxon>
        <taxon>Ecdysozoa</taxon>
        <taxon>Arthropoda</taxon>
        <taxon>Hexapoda</taxon>
        <taxon>Insecta</taxon>
        <taxon>Pterygota</taxon>
        <taxon>Neoptera</taxon>
        <taxon>Polyneoptera</taxon>
        <taxon>Dictyoptera</taxon>
        <taxon>Blattodea</taxon>
        <taxon>Blaberoidea</taxon>
        <taxon>Blaberidae</taxon>
        <taxon>Diplopterinae</taxon>
        <taxon>Diploptera</taxon>
    </lineage>
</organism>
<keyword evidence="7" id="KW-0539">Nucleus</keyword>
<dbReference type="GO" id="GO:0000978">
    <property type="term" value="F:RNA polymerase II cis-regulatory region sequence-specific DNA binding"/>
    <property type="evidence" value="ECO:0007669"/>
    <property type="project" value="TreeGrafter"/>
</dbReference>
<evidence type="ECO:0000256" key="2">
    <source>
        <dbReference type="ARBA" id="ARBA00022723"/>
    </source>
</evidence>
<evidence type="ECO:0000313" key="12">
    <source>
        <dbReference type="Proteomes" id="UP001233999"/>
    </source>
</evidence>
<dbReference type="Proteomes" id="UP001233999">
    <property type="component" value="Unassembled WGS sequence"/>
</dbReference>
<evidence type="ECO:0000256" key="6">
    <source>
        <dbReference type="ARBA" id="ARBA00023125"/>
    </source>
</evidence>
<name>A0AAD8EMC6_DIPPU</name>
<proteinExistence type="predicted"/>
<dbReference type="Gene3D" id="3.30.160.60">
    <property type="entry name" value="Classic Zinc Finger"/>
    <property type="match status" value="3"/>
</dbReference>
<dbReference type="FunFam" id="3.30.160.60:FF:000110">
    <property type="entry name" value="Zinc finger protein-like"/>
    <property type="match status" value="1"/>
</dbReference>
<dbReference type="InterPro" id="IPR013087">
    <property type="entry name" value="Znf_C2H2_type"/>
</dbReference>
<dbReference type="SUPFAM" id="SSF57667">
    <property type="entry name" value="beta-beta-alpha zinc fingers"/>
    <property type="match status" value="2"/>
</dbReference>
<feature type="non-terminal residue" evidence="11">
    <location>
        <position position="1"/>
    </location>
</feature>